<feature type="region of interest" description="Disordered" evidence="1">
    <location>
        <begin position="17"/>
        <end position="40"/>
    </location>
</feature>
<organism evidence="2 3">
    <name type="scientific">Rhizoctonia solani</name>
    <dbReference type="NCBI Taxonomy" id="456999"/>
    <lineage>
        <taxon>Eukaryota</taxon>
        <taxon>Fungi</taxon>
        <taxon>Dikarya</taxon>
        <taxon>Basidiomycota</taxon>
        <taxon>Agaricomycotina</taxon>
        <taxon>Agaricomycetes</taxon>
        <taxon>Cantharellales</taxon>
        <taxon>Ceratobasidiaceae</taxon>
        <taxon>Rhizoctonia</taxon>
    </lineage>
</organism>
<dbReference type="EMBL" id="CAJMWT010003978">
    <property type="protein sequence ID" value="CAE6482061.1"/>
    <property type="molecule type" value="Genomic_DNA"/>
</dbReference>
<proteinExistence type="predicted"/>
<dbReference type="AlphaFoldDB" id="A0A8H3H4L7"/>
<dbReference type="InterPro" id="IPR014752">
    <property type="entry name" value="Arrestin-like_C"/>
</dbReference>
<feature type="region of interest" description="Disordered" evidence="1">
    <location>
        <begin position="312"/>
        <end position="331"/>
    </location>
</feature>
<evidence type="ECO:0000313" key="3">
    <source>
        <dbReference type="Proteomes" id="UP000663843"/>
    </source>
</evidence>
<reference evidence="2" key="1">
    <citation type="submission" date="2021-01" db="EMBL/GenBank/DDBJ databases">
        <authorList>
            <person name="Kaushik A."/>
        </authorList>
    </citation>
    <scope>NUCLEOTIDE SEQUENCE</scope>
    <source>
        <strain evidence="2">AG2-2IIIB</strain>
    </source>
</reference>
<name>A0A8H3H4L7_9AGAM</name>
<comment type="caution">
    <text evidence="2">The sequence shown here is derived from an EMBL/GenBank/DDBJ whole genome shotgun (WGS) entry which is preliminary data.</text>
</comment>
<sequence length="412" mass="45711">MERLPSYTAEVLPSYELSPTTSLASSSRPNSPSSPTQASYHYRSERMELDLGPRKWGTKLPTYGKGGVIEGTVKIRTFKHVDRVVVRLLGNLCASHVLNLVPTLSQNHVLVNKSIELWSSGNPSSSNVPQGKTFSFSFTLEASDEARPMPTSTMVQLTRAQARVAYIVRVDMYRHGVHMHELVQTEILYIPRTTSHYCRPFIPESGNEKRPRITESEWHRADLRLERVKGSPKLRLDSKSDSGPFRGDKFETTPQLWLPQDLCYPSGHSIPFMLSLPATMAQSPSEIESRVEVQLVRVTAVQTRAGAVQEASTVSRGRIQPGSEYGPVTTIRGTIDTGTAEREFSWSFDPVVSVSYEIRVTLGTTTAGVGWKLTQGVELTTHEWRGERSAQIPSLGSSATSRSGASIIYINF</sequence>
<dbReference type="Gene3D" id="2.60.40.640">
    <property type="match status" value="1"/>
</dbReference>
<feature type="compositionally biased region" description="Low complexity" evidence="1">
    <location>
        <begin position="20"/>
        <end position="36"/>
    </location>
</feature>
<dbReference type="Proteomes" id="UP000663843">
    <property type="component" value="Unassembled WGS sequence"/>
</dbReference>
<accession>A0A8H3H4L7</accession>
<evidence type="ECO:0000256" key="1">
    <source>
        <dbReference type="SAM" id="MobiDB-lite"/>
    </source>
</evidence>
<protein>
    <submittedName>
        <fullName evidence="2">Uncharacterized protein</fullName>
    </submittedName>
</protein>
<evidence type="ECO:0000313" key="2">
    <source>
        <dbReference type="EMBL" id="CAE6482061.1"/>
    </source>
</evidence>
<gene>
    <name evidence="2" type="ORF">RDB_LOCUS119523</name>
</gene>